<accession>A0ABV9FD25</accession>
<comment type="caution">
    <text evidence="11">The sequence shown here is derived from an EMBL/GenBank/DDBJ whole genome shotgun (WGS) entry which is preliminary data.</text>
</comment>
<dbReference type="SMART" id="SM00342">
    <property type="entry name" value="HTH_ARAC"/>
    <property type="match status" value="1"/>
</dbReference>
<evidence type="ECO:0000259" key="9">
    <source>
        <dbReference type="PROSITE" id="PS01124"/>
    </source>
</evidence>
<feature type="domain" description="HTH araC/xylS-type" evidence="9">
    <location>
        <begin position="421"/>
        <end position="519"/>
    </location>
</feature>
<dbReference type="CDD" id="cd17536">
    <property type="entry name" value="REC_YesN-like"/>
    <property type="match status" value="1"/>
</dbReference>
<evidence type="ECO:0000256" key="7">
    <source>
        <dbReference type="ARBA" id="ARBA00023163"/>
    </source>
</evidence>
<keyword evidence="2" id="KW-0963">Cytoplasm</keyword>
<dbReference type="PANTHER" id="PTHR42713:SF3">
    <property type="entry name" value="TRANSCRIPTIONAL REGULATORY PROTEIN HPTR"/>
    <property type="match status" value="1"/>
</dbReference>
<evidence type="ECO:0000313" key="11">
    <source>
        <dbReference type="EMBL" id="MFC4598089.1"/>
    </source>
</evidence>
<evidence type="ECO:0000256" key="2">
    <source>
        <dbReference type="ARBA" id="ARBA00022490"/>
    </source>
</evidence>
<keyword evidence="5" id="KW-0805">Transcription regulation</keyword>
<dbReference type="EMBL" id="JBHSEP010000004">
    <property type="protein sequence ID" value="MFC4598089.1"/>
    <property type="molecule type" value="Genomic_DNA"/>
</dbReference>
<dbReference type="Gene3D" id="1.10.10.60">
    <property type="entry name" value="Homeodomain-like"/>
    <property type="match status" value="2"/>
</dbReference>
<dbReference type="InterPro" id="IPR009057">
    <property type="entry name" value="Homeodomain-like_sf"/>
</dbReference>
<dbReference type="InterPro" id="IPR011006">
    <property type="entry name" value="CheY-like_superfamily"/>
</dbReference>
<dbReference type="SUPFAM" id="SSF46689">
    <property type="entry name" value="Homeodomain-like"/>
    <property type="match status" value="2"/>
</dbReference>
<feature type="domain" description="Response regulatory" evidence="10">
    <location>
        <begin position="3"/>
        <end position="120"/>
    </location>
</feature>
<dbReference type="InterPro" id="IPR018060">
    <property type="entry name" value="HTH_AraC"/>
</dbReference>
<reference evidence="12" key="1">
    <citation type="journal article" date="2019" name="Int. J. Syst. Evol. Microbiol.">
        <title>The Global Catalogue of Microorganisms (GCM) 10K type strain sequencing project: providing services to taxonomists for standard genome sequencing and annotation.</title>
        <authorList>
            <consortium name="The Broad Institute Genomics Platform"/>
            <consortium name="The Broad Institute Genome Sequencing Center for Infectious Disease"/>
            <person name="Wu L."/>
            <person name="Ma J."/>
        </authorList>
    </citation>
    <scope>NUCLEOTIDE SEQUENCE [LARGE SCALE GENOMIC DNA]</scope>
    <source>
        <strain evidence="12">CCUG 49571</strain>
    </source>
</reference>
<dbReference type="Pfam" id="PF00072">
    <property type="entry name" value="Response_reg"/>
    <property type="match status" value="1"/>
</dbReference>
<keyword evidence="7" id="KW-0804">Transcription</keyword>
<keyword evidence="12" id="KW-1185">Reference proteome</keyword>
<keyword evidence="6" id="KW-0238">DNA-binding</keyword>
<evidence type="ECO:0000256" key="5">
    <source>
        <dbReference type="ARBA" id="ARBA00023015"/>
    </source>
</evidence>
<dbReference type="RefSeq" id="WP_378093982.1">
    <property type="nucleotide sequence ID" value="NZ_JBHSEP010000004.1"/>
</dbReference>
<name>A0ABV9FD25_9BACL</name>
<sequence length="519" mass="59675">MWKIAIIDDDENLLEGMREAIPWEALDAEWVGEAIDGEEGLRLVRSAAPDIVITDINMPVMNGLEMIEILRREGYKGKMVILSGYSDFEYARQALRLQIEDYLSKPIAVDSLLKVMGDAIGQLEESRRTESEYASLKDRMSLYEPFVRQQWLKSVLTGAPQGDVGRFGEIRRLIERRSGQIHLVLGLELEIGNPMWERWERRRNLLRFAIQNVATEIADELFADYDYIEMHSHFSVILLHGDRSAEREGRFMPRVLLLKDKLDKYLREWLKINVRIQTGRIVEDWNRVSDSFKALFIPGNAADNSLRSLPFYQQLADAVRNNNADEAFRIIEAFVGRLDDPAAMTERNVKSWAGELWIVFAYSLYDVGIELESIFPVFPPVSGIGDGYTPADIQTWLTYIVSTIIDSQFTGDNLKHKQIADFIKNYVHEHYAEPITLGALADAVQISKNYLGQIFRGVMGESFNQYVTRIRMEKAKRLILEGNHFVYEIAEMVGYNNTPYFSSQFKKYIGVNPTDLVKK</sequence>
<dbReference type="Proteomes" id="UP001596028">
    <property type="component" value="Unassembled WGS sequence"/>
</dbReference>
<proteinExistence type="predicted"/>
<feature type="modified residue" description="4-aspartylphosphate" evidence="8">
    <location>
        <position position="55"/>
    </location>
</feature>
<dbReference type="Gene3D" id="3.40.50.2300">
    <property type="match status" value="1"/>
</dbReference>
<evidence type="ECO:0000256" key="3">
    <source>
        <dbReference type="ARBA" id="ARBA00022553"/>
    </source>
</evidence>
<evidence type="ECO:0000256" key="1">
    <source>
        <dbReference type="ARBA" id="ARBA00004496"/>
    </source>
</evidence>
<evidence type="ECO:0000256" key="6">
    <source>
        <dbReference type="ARBA" id="ARBA00023125"/>
    </source>
</evidence>
<evidence type="ECO:0000259" key="10">
    <source>
        <dbReference type="PROSITE" id="PS50110"/>
    </source>
</evidence>
<dbReference type="PANTHER" id="PTHR42713">
    <property type="entry name" value="HISTIDINE KINASE-RELATED"/>
    <property type="match status" value="1"/>
</dbReference>
<dbReference type="InterPro" id="IPR051552">
    <property type="entry name" value="HptR"/>
</dbReference>
<organism evidence="11 12">
    <name type="scientific">Cohnella hongkongensis</name>
    <dbReference type="NCBI Taxonomy" id="178337"/>
    <lineage>
        <taxon>Bacteria</taxon>
        <taxon>Bacillati</taxon>
        <taxon>Bacillota</taxon>
        <taxon>Bacilli</taxon>
        <taxon>Bacillales</taxon>
        <taxon>Paenibacillaceae</taxon>
        <taxon>Cohnella</taxon>
    </lineage>
</organism>
<dbReference type="InterPro" id="IPR001789">
    <property type="entry name" value="Sig_transdc_resp-reg_receiver"/>
</dbReference>
<dbReference type="SMART" id="SM00448">
    <property type="entry name" value="REC"/>
    <property type="match status" value="1"/>
</dbReference>
<dbReference type="PROSITE" id="PS01124">
    <property type="entry name" value="HTH_ARAC_FAMILY_2"/>
    <property type="match status" value="1"/>
</dbReference>
<evidence type="ECO:0000256" key="4">
    <source>
        <dbReference type="ARBA" id="ARBA00023012"/>
    </source>
</evidence>
<protein>
    <submittedName>
        <fullName evidence="11">Response regulator</fullName>
    </submittedName>
</protein>
<evidence type="ECO:0000313" key="12">
    <source>
        <dbReference type="Proteomes" id="UP001596028"/>
    </source>
</evidence>
<dbReference type="InterPro" id="IPR018062">
    <property type="entry name" value="HTH_AraC-typ_CS"/>
</dbReference>
<dbReference type="SUPFAM" id="SSF52172">
    <property type="entry name" value="CheY-like"/>
    <property type="match status" value="1"/>
</dbReference>
<dbReference type="PROSITE" id="PS00041">
    <property type="entry name" value="HTH_ARAC_FAMILY_1"/>
    <property type="match status" value="1"/>
</dbReference>
<keyword evidence="3 8" id="KW-0597">Phosphoprotein</keyword>
<evidence type="ECO:0000256" key="8">
    <source>
        <dbReference type="PROSITE-ProRule" id="PRU00169"/>
    </source>
</evidence>
<comment type="subcellular location">
    <subcellularLocation>
        <location evidence="1">Cytoplasm</location>
    </subcellularLocation>
</comment>
<keyword evidence="4" id="KW-0902">Two-component regulatory system</keyword>
<gene>
    <name evidence="11" type="ORF">ACFO3S_07525</name>
</gene>
<dbReference type="Pfam" id="PF12833">
    <property type="entry name" value="HTH_18"/>
    <property type="match status" value="1"/>
</dbReference>
<dbReference type="PROSITE" id="PS50110">
    <property type="entry name" value="RESPONSE_REGULATORY"/>
    <property type="match status" value="1"/>
</dbReference>